<dbReference type="PANTHER" id="PTHR46119:SF8">
    <property type="entry name" value="OS08G0405700 PROTEIN"/>
    <property type="match status" value="1"/>
</dbReference>
<dbReference type="Pfam" id="PF00403">
    <property type="entry name" value="HMA"/>
    <property type="match status" value="1"/>
</dbReference>
<evidence type="ECO:0000259" key="3">
    <source>
        <dbReference type="PROSITE" id="PS50846"/>
    </source>
</evidence>
<protein>
    <recommendedName>
        <fullName evidence="3">HMA domain-containing protein</fullName>
    </recommendedName>
</protein>
<evidence type="ECO:0000256" key="2">
    <source>
        <dbReference type="SAM" id="Phobius"/>
    </source>
</evidence>
<dbReference type="CDD" id="cd00371">
    <property type="entry name" value="HMA"/>
    <property type="match status" value="1"/>
</dbReference>
<dbReference type="PANTHER" id="PTHR46119">
    <property type="entry name" value="OS08G0405700 PROTEIN"/>
    <property type="match status" value="1"/>
</dbReference>
<organism evidence="4 5">
    <name type="scientific">Citrus x changshan-huyou</name>
    <dbReference type="NCBI Taxonomy" id="2935761"/>
    <lineage>
        <taxon>Eukaryota</taxon>
        <taxon>Viridiplantae</taxon>
        <taxon>Streptophyta</taxon>
        <taxon>Embryophyta</taxon>
        <taxon>Tracheophyta</taxon>
        <taxon>Spermatophyta</taxon>
        <taxon>Magnoliopsida</taxon>
        <taxon>eudicotyledons</taxon>
        <taxon>Gunneridae</taxon>
        <taxon>Pentapetalae</taxon>
        <taxon>rosids</taxon>
        <taxon>malvids</taxon>
        <taxon>Sapindales</taxon>
        <taxon>Rutaceae</taxon>
        <taxon>Aurantioideae</taxon>
        <taxon>Citrus</taxon>
    </lineage>
</organism>
<dbReference type="InterPro" id="IPR036163">
    <property type="entry name" value="HMA_dom_sf"/>
</dbReference>
<sequence length="289" mass="32206">MPLELRPRSSTQFPLFLLTCKKEFAEVYCALMAVVLVIVLASNSEPLFYLLGFLVLGNAKAALIAVVLVLIFRNPVTVMGMTEFTVTTMIAVLYSKKKKTKKMRVRGLMCQSTAAATAVCMPNDSASSVIVPRSRRPPADDHYRNTPIDDDHTRLIKYSRLIDNSHHPPSSNYKRSLHFVPSTSSIKRQAQDDIHSHHDPKPKPNPKPMPLIKLPLASSDQVFQVVVMRVSLHCQGCAGKLKKHLSKMEGVTSFSIDLETKRVTVMGHISPTGVLESISKVKRAEFWPC</sequence>
<feature type="region of interest" description="Disordered" evidence="1">
    <location>
        <begin position="128"/>
        <end position="147"/>
    </location>
</feature>
<feature type="compositionally biased region" description="Basic and acidic residues" evidence="1">
    <location>
        <begin position="137"/>
        <end position="147"/>
    </location>
</feature>
<feature type="transmembrane region" description="Helical" evidence="2">
    <location>
        <begin position="48"/>
        <end position="72"/>
    </location>
</feature>
<dbReference type="EMBL" id="JBCGBO010000003">
    <property type="protein sequence ID" value="KAK9214591.1"/>
    <property type="molecule type" value="Genomic_DNA"/>
</dbReference>
<feature type="compositionally biased region" description="Basic and acidic residues" evidence="1">
    <location>
        <begin position="189"/>
        <end position="202"/>
    </location>
</feature>
<evidence type="ECO:0000313" key="4">
    <source>
        <dbReference type="EMBL" id="KAK9214591.1"/>
    </source>
</evidence>
<keyword evidence="2" id="KW-0472">Membrane</keyword>
<name>A0AAP0QTD7_9ROSI</name>
<feature type="region of interest" description="Disordered" evidence="1">
    <location>
        <begin position="184"/>
        <end position="209"/>
    </location>
</feature>
<accession>A0AAP0QTD7</accession>
<feature type="transmembrane region" description="Helical" evidence="2">
    <location>
        <begin position="24"/>
        <end position="41"/>
    </location>
</feature>
<dbReference type="Gene3D" id="3.30.70.100">
    <property type="match status" value="1"/>
</dbReference>
<dbReference type="InterPro" id="IPR044526">
    <property type="entry name" value="NAKR1-3"/>
</dbReference>
<evidence type="ECO:0000313" key="5">
    <source>
        <dbReference type="Proteomes" id="UP001428341"/>
    </source>
</evidence>
<feature type="domain" description="HMA" evidence="3">
    <location>
        <begin position="223"/>
        <end position="289"/>
    </location>
</feature>
<evidence type="ECO:0000256" key="1">
    <source>
        <dbReference type="SAM" id="MobiDB-lite"/>
    </source>
</evidence>
<gene>
    <name evidence="4" type="ORF">WN944_006584</name>
</gene>
<dbReference type="InterPro" id="IPR006121">
    <property type="entry name" value="HMA_dom"/>
</dbReference>
<dbReference type="Proteomes" id="UP001428341">
    <property type="component" value="Unassembled WGS sequence"/>
</dbReference>
<dbReference type="SUPFAM" id="SSF55008">
    <property type="entry name" value="HMA, heavy metal-associated domain"/>
    <property type="match status" value="1"/>
</dbReference>
<dbReference type="PROSITE" id="PS50846">
    <property type="entry name" value="HMA_2"/>
    <property type="match status" value="1"/>
</dbReference>
<keyword evidence="5" id="KW-1185">Reference proteome</keyword>
<feature type="transmembrane region" description="Helical" evidence="2">
    <location>
        <begin position="78"/>
        <end position="95"/>
    </location>
</feature>
<keyword evidence="2" id="KW-0812">Transmembrane</keyword>
<dbReference type="GO" id="GO:0046872">
    <property type="term" value="F:metal ion binding"/>
    <property type="evidence" value="ECO:0007669"/>
    <property type="project" value="InterPro"/>
</dbReference>
<reference evidence="4 5" key="1">
    <citation type="submission" date="2024-05" db="EMBL/GenBank/DDBJ databases">
        <title>Haplotype-resolved chromosome-level genome assembly of Huyou (Citrus changshanensis).</title>
        <authorList>
            <person name="Miao C."/>
            <person name="Chen W."/>
            <person name="Wu Y."/>
            <person name="Wang L."/>
            <person name="Zhao S."/>
            <person name="Grierson D."/>
            <person name="Xu C."/>
            <person name="Chen K."/>
        </authorList>
    </citation>
    <scope>NUCLEOTIDE SEQUENCE [LARGE SCALE GENOMIC DNA]</scope>
    <source>
        <strain evidence="4">01-14</strain>
        <tissue evidence="4">Leaf</tissue>
    </source>
</reference>
<proteinExistence type="predicted"/>
<keyword evidence="2" id="KW-1133">Transmembrane helix</keyword>
<dbReference type="AlphaFoldDB" id="A0AAP0QTD7"/>
<comment type="caution">
    <text evidence="4">The sequence shown here is derived from an EMBL/GenBank/DDBJ whole genome shotgun (WGS) entry which is preliminary data.</text>
</comment>